<evidence type="ECO:0000313" key="2">
    <source>
        <dbReference type="Proteomes" id="UP000009159"/>
    </source>
</evidence>
<organism evidence="1 2">
    <name type="scientific">Mycolicibacterium vanbaalenii (strain DSM 7251 / JCM 13017 / BCRC 16820 / KCTC 9966 / NRRL B-24157 / PYR-1)</name>
    <name type="common">Mycobacterium vanbaalenii</name>
    <dbReference type="NCBI Taxonomy" id="350058"/>
    <lineage>
        <taxon>Bacteria</taxon>
        <taxon>Bacillati</taxon>
        <taxon>Actinomycetota</taxon>
        <taxon>Actinomycetes</taxon>
        <taxon>Mycobacteriales</taxon>
        <taxon>Mycobacteriaceae</taxon>
        <taxon>Mycolicibacterium</taxon>
    </lineage>
</organism>
<dbReference type="eggNOG" id="ENOG50326KR">
    <property type="taxonomic scope" value="Bacteria"/>
</dbReference>
<gene>
    <name evidence="1" type="ordered locus">Mvan_4366</name>
</gene>
<dbReference type="KEGG" id="mva:Mvan_4366"/>
<accession>A1TD93</accession>
<dbReference type="HOGENOM" id="CLU_868265_0_0_11"/>
<reference evidence="1" key="1">
    <citation type="submission" date="2006-12" db="EMBL/GenBank/DDBJ databases">
        <title>Complete sequence of Mycobacterium vanbaalenii PYR-1.</title>
        <authorList>
            <consortium name="US DOE Joint Genome Institute"/>
            <person name="Copeland A."/>
            <person name="Lucas S."/>
            <person name="Lapidus A."/>
            <person name="Barry K."/>
            <person name="Detter J.C."/>
            <person name="Glavina del Rio T."/>
            <person name="Hammon N."/>
            <person name="Israni S."/>
            <person name="Dalin E."/>
            <person name="Tice H."/>
            <person name="Pitluck S."/>
            <person name="Singan V."/>
            <person name="Schmutz J."/>
            <person name="Larimer F."/>
            <person name="Land M."/>
            <person name="Hauser L."/>
            <person name="Kyrpides N."/>
            <person name="Anderson I.J."/>
            <person name="Miller C."/>
            <person name="Richardson P."/>
        </authorList>
    </citation>
    <scope>NUCLEOTIDE SEQUENCE [LARGE SCALE GENOMIC DNA]</scope>
    <source>
        <strain evidence="1">PYR-1</strain>
    </source>
</reference>
<dbReference type="RefSeq" id="WP_011781521.1">
    <property type="nucleotide sequence ID" value="NC_008726.1"/>
</dbReference>
<dbReference type="EMBL" id="CP000511">
    <property type="protein sequence ID" value="ABM15143.1"/>
    <property type="molecule type" value="Genomic_DNA"/>
</dbReference>
<protein>
    <submittedName>
        <fullName evidence="1">Uncharacterized protein</fullName>
    </submittedName>
</protein>
<sequence>MVTPPLNNVSLVMSDGDDTWEVLPAQPIQSKCTAPLSKQVHENMQLSDFLTMAQLGGLVGDIRNIEWLADDPPDASVTMADGQVFAVELSSISVTDVTRSRLSELRMIEDALVQRIADDVASYPHLFGRTVALSELASDGNRPPKRNSAQMTALVDRFAEELRTDFGVVGTAADGPGIPEVITFDAANIGRRYIEQYSVETWQTGAADVKPQFVSSAQIDVSHNLLCERIIKVAEAKDKSTNQVLVITTGIVDRRGYRIPSDRYVFRIAFELAKTRLKLPALNYLNQVILHFWSEPRFLVLYQREGAPVLVDTSSVTIRG</sequence>
<name>A1TD93_MYCVP</name>
<proteinExistence type="predicted"/>
<dbReference type="Proteomes" id="UP000009159">
    <property type="component" value="Chromosome"/>
</dbReference>
<dbReference type="AlphaFoldDB" id="A1TD93"/>
<keyword evidence="2" id="KW-1185">Reference proteome</keyword>
<evidence type="ECO:0000313" key="1">
    <source>
        <dbReference type="EMBL" id="ABM15143.1"/>
    </source>
</evidence>